<feature type="domain" description="HPr kinase/phosphorylase C-terminal" evidence="16">
    <location>
        <begin position="132"/>
        <end position="299"/>
    </location>
</feature>
<comment type="caution">
    <text evidence="17">The sequence shown here is derived from an EMBL/GenBank/DDBJ whole genome shotgun (WGS) entry which is preliminary data.</text>
</comment>
<dbReference type="GO" id="GO:0004712">
    <property type="term" value="F:protein serine/threonine/tyrosine kinase activity"/>
    <property type="evidence" value="ECO:0007669"/>
    <property type="project" value="UniProtKB-UniRule"/>
</dbReference>
<name>A0A926D4U2_9FIRM</name>
<evidence type="ECO:0000256" key="7">
    <source>
        <dbReference type="ARBA" id="ARBA00022741"/>
    </source>
</evidence>
<keyword evidence="9 14" id="KW-0067">ATP-binding</keyword>
<comment type="catalytic activity">
    <reaction evidence="1 14">
        <text>[HPr protein]-L-serine + ATP = [HPr protein]-O-phospho-L-serine + ADP + H(+)</text>
        <dbReference type="Rhea" id="RHEA:46600"/>
        <dbReference type="Rhea" id="RHEA-COMP:11602"/>
        <dbReference type="Rhea" id="RHEA-COMP:11603"/>
        <dbReference type="ChEBI" id="CHEBI:15378"/>
        <dbReference type="ChEBI" id="CHEBI:29999"/>
        <dbReference type="ChEBI" id="CHEBI:30616"/>
        <dbReference type="ChEBI" id="CHEBI:83421"/>
        <dbReference type="ChEBI" id="CHEBI:456216"/>
    </reaction>
</comment>
<evidence type="ECO:0000256" key="3">
    <source>
        <dbReference type="ARBA" id="ARBA00006883"/>
    </source>
</evidence>
<dbReference type="Gene3D" id="3.40.50.300">
    <property type="entry name" value="P-loop containing nucleotide triphosphate hydrolases"/>
    <property type="match status" value="1"/>
</dbReference>
<dbReference type="InterPro" id="IPR011104">
    <property type="entry name" value="Hpr_kin/Pase_C"/>
</dbReference>
<keyword evidence="4 14" id="KW-0723">Serine/threonine-protein kinase</keyword>
<dbReference type="InterPro" id="IPR027417">
    <property type="entry name" value="P-loop_NTPase"/>
</dbReference>
<comment type="cofactor">
    <cofactor evidence="2 14">
        <name>Mg(2+)</name>
        <dbReference type="ChEBI" id="CHEBI:18420"/>
    </cofactor>
</comment>
<organism evidence="17 18">
    <name type="scientific">Gehongia tenuis</name>
    <dbReference type="NCBI Taxonomy" id="2763655"/>
    <lineage>
        <taxon>Bacteria</taxon>
        <taxon>Bacillati</taxon>
        <taxon>Bacillota</taxon>
        <taxon>Clostridia</taxon>
        <taxon>Christensenellales</taxon>
        <taxon>Christensenellaceae</taxon>
        <taxon>Gehongia</taxon>
    </lineage>
</organism>
<dbReference type="InterPro" id="IPR011126">
    <property type="entry name" value="Hpr_kin/Pase_Hpr_N"/>
</dbReference>
<dbReference type="Gene3D" id="3.40.1390.20">
    <property type="entry name" value="HprK N-terminal domain-like"/>
    <property type="match status" value="1"/>
</dbReference>
<gene>
    <name evidence="14" type="primary">hprK</name>
    <name evidence="17" type="ORF">H8696_05865</name>
</gene>
<evidence type="ECO:0000256" key="8">
    <source>
        <dbReference type="ARBA" id="ARBA00022777"/>
    </source>
</evidence>
<feature type="active site" evidence="14">
    <location>
        <position position="244"/>
    </location>
</feature>
<keyword evidence="6 14" id="KW-0479">Metal-binding</keyword>
<evidence type="ECO:0000256" key="14">
    <source>
        <dbReference type="HAMAP-Rule" id="MF_01249"/>
    </source>
</evidence>
<feature type="active site" evidence="14">
    <location>
        <position position="160"/>
    </location>
</feature>
<feature type="region of interest" description="Important for the catalytic mechanism of dephosphorylation" evidence="14">
    <location>
        <begin position="265"/>
        <end position="270"/>
    </location>
</feature>
<keyword evidence="12 14" id="KW-0119">Carbohydrate metabolism</keyword>
<evidence type="ECO:0000256" key="5">
    <source>
        <dbReference type="ARBA" id="ARBA00022679"/>
    </source>
</evidence>
<evidence type="ECO:0000256" key="1">
    <source>
        <dbReference type="ARBA" id="ARBA00001120"/>
    </source>
</evidence>
<feature type="region of interest" description="Important for the catalytic mechanism of both phosphorylation and dephosphorylation" evidence="14">
    <location>
        <begin position="202"/>
        <end position="211"/>
    </location>
</feature>
<dbReference type="PANTHER" id="PTHR30305:SF1">
    <property type="entry name" value="HPR KINASE_PHOSPHORYLASE"/>
    <property type="match status" value="1"/>
</dbReference>
<comment type="similarity">
    <text evidence="3 14">Belongs to the HPrK/P family.</text>
</comment>
<evidence type="ECO:0000256" key="9">
    <source>
        <dbReference type="ARBA" id="ARBA00022840"/>
    </source>
</evidence>
<dbReference type="GO" id="GO:0006109">
    <property type="term" value="P:regulation of carbohydrate metabolic process"/>
    <property type="evidence" value="ECO:0007669"/>
    <property type="project" value="UniProtKB-UniRule"/>
</dbReference>
<sequence length="313" mass="35029">MAIIALTEFVKALDLKIIYAPPDVHTLTLISDDINRPGLQLTGYFSYFSKTRVQIMGKSELSYLAEMHAADQESVLDRYFSYEIPCLIISRGQKPPDVLLDSARQYQRVVLGTDLVTTKAINKITHYLENLLAPQITRHGVLVDVYGVGILMMGESSIGKSETALELVKRGHRLVADDVIDITKVGENKLVGKAPDIVKFFMEIRGIGIINVQEMFGVGAVIGHKTIDIIICLEQWVQGKVYDRLDFGDETMEMLEVEVPTITLPVMPGRNLAIIVEVAAMNYRLKRRGYNAAAEITRRLTAEIQKREEEYGG</sequence>
<dbReference type="FunFam" id="3.40.50.300:FF:000174">
    <property type="entry name" value="HPr kinase/phosphorylase"/>
    <property type="match status" value="1"/>
</dbReference>
<proteinExistence type="inferred from homology"/>
<keyword evidence="18" id="KW-1185">Reference proteome</keyword>
<dbReference type="SUPFAM" id="SSF53795">
    <property type="entry name" value="PEP carboxykinase-like"/>
    <property type="match status" value="1"/>
</dbReference>
<keyword evidence="8 14" id="KW-0418">Kinase</keyword>
<dbReference type="InterPro" id="IPR003755">
    <property type="entry name" value="HPr(Ser)_kin/Pase"/>
</dbReference>
<dbReference type="NCBIfam" id="TIGR00679">
    <property type="entry name" value="hpr-ser"/>
    <property type="match status" value="1"/>
</dbReference>
<dbReference type="InterPro" id="IPR028979">
    <property type="entry name" value="Ser_kin/Pase_Hpr-like_N_sf"/>
</dbReference>
<dbReference type="CDD" id="cd01918">
    <property type="entry name" value="HprK_C"/>
    <property type="match status" value="1"/>
</dbReference>
<dbReference type="Pfam" id="PF07475">
    <property type="entry name" value="Hpr_kinase_C"/>
    <property type="match status" value="1"/>
</dbReference>
<dbReference type="EC" id="2.7.11.-" evidence="14"/>
<evidence type="ECO:0000256" key="12">
    <source>
        <dbReference type="ARBA" id="ARBA00023277"/>
    </source>
</evidence>
<keyword evidence="11 14" id="KW-0511">Multifunctional enzyme</keyword>
<evidence type="ECO:0000259" key="15">
    <source>
        <dbReference type="Pfam" id="PF02603"/>
    </source>
</evidence>
<keyword evidence="7 14" id="KW-0547">Nucleotide-binding</keyword>
<dbReference type="EMBL" id="JACRSR010000001">
    <property type="protein sequence ID" value="MBC8531373.1"/>
    <property type="molecule type" value="Genomic_DNA"/>
</dbReference>
<comment type="caution">
    <text evidence="14">Lacks conserved residue(s) required for the propagation of feature annotation.</text>
</comment>
<comment type="catalytic activity">
    <reaction evidence="13 14">
        <text>[HPr protein]-O-phospho-L-serine + phosphate + H(+) = [HPr protein]-L-serine + diphosphate</text>
        <dbReference type="Rhea" id="RHEA:46604"/>
        <dbReference type="Rhea" id="RHEA-COMP:11602"/>
        <dbReference type="Rhea" id="RHEA-COMP:11603"/>
        <dbReference type="ChEBI" id="CHEBI:15378"/>
        <dbReference type="ChEBI" id="CHEBI:29999"/>
        <dbReference type="ChEBI" id="CHEBI:33019"/>
        <dbReference type="ChEBI" id="CHEBI:43474"/>
        <dbReference type="ChEBI" id="CHEBI:83421"/>
    </reaction>
</comment>
<comment type="subunit">
    <text evidence="14">Homohexamer.</text>
</comment>
<keyword evidence="10 14" id="KW-0460">Magnesium</keyword>
<dbReference type="GO" id="GO:0000287">
    <property type="term" value="F:magnesium ion binding"/>
    <property type="evidence" value="ECO:0007669"/>
    <property type="project" value="UniProtKB-UniRule"/>
</dbReference>
<dbReference type="SUPFAM" id="SSF75138">
    <property type="entry name" value="HprK N-terminal domain-like"/>
    <property type="match status" value="1"/>
</dbReference>
<feature type="active site" description="Proton acceptor; for phosphorylation activity. Proton donor; for dephosphorylation activity" evidence="14">
    <location>
        <position position="178"/>
    </location>
</feature>
<dbReference type="Pfam" id="PF02603">
    <property type="entry name" value="Hpr_kinase_N"/>
    <property type="match status" value="1"/>
</dbReference>
<evidence type="ECO:0000256" key="13">
    <source>
        <dbReference type="ARBA" id="ARBA00047657"/>
    </source>
</evidence>
<accession>A0A926D4U2</accession>
<dbReference type="PANTHER" id="PTHR30305">
    <property type="entry name" value="PROTEIN YJDM-RELATED"/>
    <property type="match status" value="1"/>
</dbReference>
<dbReference type="Proteomes" id="UP000623172">
    <property type="component" value="Unassembled WGS sequence"/>
</dbReference>
<evidence type="ECO:0000256" key="4">
    <source>
        <dbReference type="ARBA" id="ARBA00022527"/>
    </source>
</evidence>
<evidence type="ECO:0000256" key="11">
    <source>
        <dbReference type="ARBA" id="ARBA00023268"/>
    </source>
</evidence>
<feature type="active site" evidence="14">
    <location>
        <position position="139"/>
    </location>
</feature>
<dbReference type="GO" id="GO:0004674">
    <property type="term" value="F:protein serine/threonine kinase activity"/>
    <property type="evidence" value="ECO:0007669"/>
    <property type="project" value="UniProtKB-KW"/>
</dbReference>
<dbReference type="GO" id="GO:0005524">
    <property type="term" value="F:ATP binding"/>
    <property type="evidence" value="ECO:0007669"/>
    <property type="project" value="UniProtKB-UniRule"/>
</dbReference>
<evidence type="ECO:0000313" key="18">
    <source>
        <dbReference type="Proteomes" id="UP000623172"/>
    </source>
</evidence>
<evidence type="ECO:0000256" key="6">
    <source>
        <dbReference type="ARBA" id="ARBA00022723"/>
    </source>
</evidence>
<protein>
    <recommendedName>
        <fullName evidence="14">HPr kinase/phosphorylase</fullName>
        <shortName evidence="14">HPrK/P</shortName>
        <ecNumber evidence="14">2.7.11.-</ecNumber>
        <ecNumber evidence="14">2.7.4.-</ecNumber>
    </recommendedName>
    <alternativeName>
        <fullName evidence="14">HPr(Ser) kinase/phosphorylase</fullName>
    </alternativeName>
</protein>
<dbReference type="GO" id="GO:0000155">
    <property type="term" value="F:phosphorelay sensor kinase activity"/>
    <property type="evidence" value="ECO:0007669"/>
    <property type="project" value="InterPro"/>
</dbReference>
<feature type="domain" description="HPr(Ser) kinase/phosphorylase N-terminal" evidence="15">
    <location>
        <begin position="5"/>
        <end position="128"/>
    </location>
</feature>
<comment type="function">
    <text evidence="14">Catalyzes the ATP- as well as the pyrophosphate-dependent phosphorylation of a specific serine residue in HPr, a phosphocarrier protein of the phosphoenolpyruvate-dependent sugar phosphotransferase system (PTS). HprK/P also catalyzes the pyrophosphate-producing, inorganic phosphate-dependent dephosphorylation (phosphorolysis) of seryl-phosphorylated HPr (P-Ser-HPr). The two antagonistic activities of HprK/P are regulated by several intracellular metabolites, which change their concentration in response to the absence or presence of rapidly metabolisable carbon sources (glucose, fructose, etc.) in the growth medium. Therefore, by controlling the phosphorylation state of HPr, HPrK/P is a sensor enzyme that plays a major role in the regulation of carbon metabolism and sugar transport: it mediates carbon catabolite repression (CCR), and regulates PTS-catalyzed carbohydrate uptake and inducer exclusion.</text>
</comment>
<comment type="domain">
    <text evidence="14">The Walker A ATP-binding motif also binds Pi and PPi.</text>
</comment>
<dbReference type="RefSeq" id="WP_249315920.1">
    <property type="nucleotide sequence ID" value="NZ_JACRSR010000001.1"/>
</dbReference>
<evidence type="ECO:0000313" key="17">
    <source>
        <dbReference type="EMBL" id="MBC8531373.1"/>
    </source>
</evidence>
<evidence type="ECO:0000259" key="16">
    <source>
        <dbReference type="Pfam" id="PF07475"/>
    </source>
</evidence>
<evidence type="ECO:0000256" key="10">
    <source>
        <dbReference type="ARBA" id="ARBA00022842"/>
    </source>
</evidence>
<feature type="binding site" evidence="14">
    <location>
        <position position="203"/>
    </location>
    <ligand>
        <name>Mg(2+)</name>
        <dbReference type="ChEBI" id="CHEBI:18420"/>
    </ligand>
</feature>
<feature type="binding site" evidence="14">
    <location>
        <position position="161"/>
    </location>
    <ligand>
        <name>Mg(2+)</name>
        <dbReference type="ChEBI" id="CHEBI:18420"/>
    </ligand>
</feature>
<dbReference type="AlphaFoldDB" id="A0A926D4U2"/>
<reference evidence="17" key="1">
    <citation type="submission" date="2020-08" db="EMBL/GenBank/DDBJ databases">
        <title>Genome public.</title>
        <authorList>
            <person name="Liu C."/>
            <person name="Sun Q."/>
        </authorList>
    </citation>
    <scope>NUCLEOTIDE SEQUENCE</scope>
    <source>
        <strain evidence="17">NSJ-53</strain>
    </source>
</reference>
<comment type="miscellaneous">
    <text evidence="14">Both phosphorylation and phosphorolysis are carried out by the same active site and suggest a common mechanism for both reactions.</text>
</comment>
<keyword evidence="5 14" id="KW-0808">Transferase</keyword>
<dbReference type="EC" id="2.7.4.-" evidence="14"/>
<evidence type="ECO:0000256" key="2">
    <source>
        <dbReference type="ARBA" id="ARBA00001946"/>
    </source>
</evidence>
<dbReference type="HAMAP" id="MF_01249">
    <property type="entry name" value="HPr_kinase"/>
    <property type="match status" value="1"/>
</dbReference>